<evidence type="ECO:0000259" key="2">
    <source>
        <dbReference type="Pfam" id="PF00535"/>
    </source>
</evidence>
<evidence type="ECO:0000313" key="3">
    <source>
        <dbReference type="EMBL" id="PKR89507.1"/>
    </source>
</evidence>
<gene>
    <name evidence="3" type="ORF">CXZ10_09025</name>
</gene>
<accession>A0A1I4T7R4</accession>
<dbReference type="CDD" id="cd04179">
    <property type="entry name" value="DPM_DPG-synthase_like"/>
    <property type="match status" value="1"/>
</dbReference>
<feature type="transmembrane region" description="Helical" evidence="1">
    <location>
        <begin position="278"/>
        <end position="302"/>
    </location>
</feature>
<dbReference type="RefSeq" id="WP_101288815.1">
    <property type="nucleotide sequence ID" value="NZ_FOUQ01000005.1"/>
</dbReference>
<keyword evidence="1" id="KW-1133">Transmembrane helix</keyword>
<dbReference type="SUPFAM" id="SSF53448">
    <property type="entry name" value="Nucleotide-diphospho-sugar transferases"/>
    <property type="match status" value="1"/>
</dbReference>
<evidence type="ECO:0000256" key="1">
    <source>
        <dbReference type="SAM" id="Phobius"/>
    </source>
</evidence>
<keyword evidence="3" id="KW-0808">Transferase</keyword>
<dbReference type="InterPro" id="IPR029044">
    <property type="entry name" value="Nucleotide-diphossugar_trans"/>
</dbReference>
<keyword evidence="1" id="KW-0472">Membrane</keyword>
<dbReference type="EMBL" id="PJNW01000005">
    <property type="protein sequence ID" value="PKR89507.1"/>
    <property type="molecule type" value="Genomic_DNA"/>
</dbReference>
<keyword evidence="1" id="KW-0812">Transmembrane</keyword>
<dbReference type="Proteomes" id="UP000233491">
    <property type="component" value="Unassembled WGS sequence"/>
</dbReference>
<reference evidence="3 4" key="1">
    <citation type="submission" date="2017-12" db="EMBL/GenBank/DDBJ databases">
        <title>Anaerobic carbon monoxide metabolism by Pleomorphomonas carboxyditropha sp. nov., a new mesophilic hydrogenogenic carboxidotroph.</title>
        <authorList>
            <person name="Esquivel-Elizondo S."/>
            <person name="Krajmalnik-Brown R."/>
        </authorList>
    </citation>
    <scope>NUCLEOTIDE SEQUENCE [LARGE SCALE GENOMIC DNA]</scope>
    <source>
        <strain evidence="3 4">R5-392</strain>
    </source>
</reference>
<dbReference type="InterPro" id="IPR050256">
    <property type="entry name" value="Glycosyltransferase_2"/>
</dbReference>
<feature type="domain" description="Glycosyltransferase 2-like" evidence="2">
    <location>
        <begin position="21"/>
        <end position="173"/>
    </location>
</feature>
<dbReference type="Gene3D" id="3.90.550.10">
    <property type="entry name" value="Spore Coat Polysaccharide Biosynthesis Protein SpsA, Chain A"/>
    <property type="match status" value="1"/>
</dbReference>
<proteinExistence type="predicted"/>
<sequence length="353" mass="38354">MTASEIATDTTPVFPGLDIAVVLPCYNEGATIGAVVRGFRAALPEARICVFDNNSSDRTAIEARVAGAEVIREGRQGKGHVVRRMFADIDADIYVMADGDGTYDPRDAVDLVRALVTERADMAVGVRRNVTVDAGRSGHALGNRLFNGLYRRLFGPDFTDVFSGYRAFTRRFVKSFPAVSHGFEIETEMAVHAGQLHIPTVELQLDYGRRVEGAPSKLRTFRDGFRILMMFAMLVKETRPSLFFGVLSGAFAAAAVILALPVFATYVETGLVPRLPTAVLSTGLTILAALVATAGLVLDSLARSRVEQKRILYLSIPALRPTEEPAEAETAANLAALRDLMHRLDRLSDRKAG</sequence>
<dbReference type="Pfam" id="PF00535">
    <property type="entry name" value="Glycos_transf_2"/>
    <property type="match status" value="1"/>
</dbReference>
<evidence type="ECO:0000313" key="4">
    <source>
        <dbReference type="Proteomes" id="UP000233491"/>
    </source>
</evidence>
<feature type="transmembrane region" description="Helical" evidence="1">
    <location>
        <begin position="242"/>
        <end position="266"/>
    </location>
</feature>
<dbReference type="PANTHER" id="PTHR48090">
    <property type="entry name" value="UNDECAPRENYL-PHOSPHATE 4-DEOXY-4-FORMAMIDO-L-ARABINOSE TRANSFERASE-RELATED"/>
    <property type="match status" value="1"/>
</dbReference>
<dbReference type="PANTHER" id="PTHR48090:SF7">
    <property type="entry name" value="RFBJ PROTEIN"/>
    <property type="match status" value="1"/>
</dbReference>
<organism evidence="3 4">
    <name type="scientific">Pleomorphomonas diazotrophica</name>
    <dbReference type="NCBI Taxonomy" id="1166257"/>
    <lineage>
        <taxon>Bacteria</taxon>
        <taxon>Pseudomonadati</taxon>
        <taxon>Pseudomonadota</taxon>
        <taxon>Alphaproteobacteria</taxon>
        <taxon>Hyphomicrobiales</taxon>
        <taxon>Pleomorphomonadaceae</taxon>
        <taxon>Pleomorphomonas</taxon>
    </lineage>
</organism>
<dbReference type="InterPro" id="IPR001173">
    <property type="entry name" value="Glyco_trans_2-like"/>
</dbReference>
<dbReference type="AlphaFoldDB" id="A0A1I4T7R4"/>
<protein>
    <submittedName>
        <fullName evidence="3">Glycosyl transferase</fullName>
    </submittedName>
</protein>
<name>A0A1I4T7R4_9HYPH</name>
<dbReference type="OrthoDB" id="3177103at2"/>
<dbReference type="GO" id="GO:0016740">
    <property type="term" value="F:transferase activity"/>
    <property type="evidence" value="ECO:0007669"/>
    <property type="project" value="UniProtKB-KW"/>
</dbReference>
<keyword evidence="4" id="KW-1185">Reference proteome</keyword>
<comment type="caution">
    <text evidence="3">The sequence shown here is derived from an EMBL/GenBank/DDBJ whole genome shotgun (WGS) entry which is preliminary data.</text>
</comment>